<dbReference type="AlphaFoldDB" id="A0A974P309"/>
<gene>
    <name evidence="2" type="ORF">JKL49_21285</name>
</gene>
<evidence type="ECO:0000256" key="1">
    <source>
        <dbReference type="SAM" id="Phobius"/>
    </source>
</evidence>
<dbReference type="EMBL" id="CP068570">
    <property type="protein sequence ID" value="QQZ49484.1"/>
    <property type="molecule type" value="Genomic_DNA"/>
</dbReference>
<feature type="transmembrane region" description="Helical" evidence="1">
    <location>
        <begin position="39"/>
        <end position="60"/>
    </location>
</feature>
<feature type="transmembrane region" description="Helical" evidence="1">
    <location>
        <begin position="6"/>
        <end position="27"/>
    </location>
</feature>
<sequence length="63" mass="6665">MGSANLAFIVAGTMLGSLLALVFAPLLSRWYGKKRACMILMGLALATTLTPSACVSWGSFPMR</sequence>
<organism evidence="2">
    <name type="scientific">Phenylobacterium glaciei</name>
    <dbReference type="NCBI Taxonomy" id="2803784"/>
    <lineage>
        <taxon>Bacteria</taxon>
        <taxon>Pseudomonadati</taxon>
        <taxon>Pseudomonadota</taxon>
        <taxon>Alphaproteobacteria</taxon>
        <taxon>Caulobacterales</taxon>
        <taxon>Caulobacteraceae</taxon>
        <taxon>Phenylobacterium</taxon>
    </lineage>
</organism>
<protein>
    <submittedName>
        <fullName evidence="2">Uncharacterized protein</fullName>
    </submittedName>
</protein>
<keyword evidence="1" id="KW-1133">Transmembrane helix</keyword>
<keyword evidence="1" id="KW-0472">Membrane</keyword>
<evidence type="ECO:0000313" key="2">
    <source>
        <dbReference type="EMBL" id="QQZ49484.1"/>
    </source>
</evidence>
<proteinExistence type="predicted"/>
<reference evidence="2" key="1">
    <citation type="submission" date="2021-01" db="EMBL/GenBank/DDBJ databases">
        <title>Genome sequence of Phenylobacterium sp. 20VBR1 isolated from a valley glaceir, Ny-Alesund, Svalbard.</title>
        <authorList>
            <person name="Thomas F.A."/>
            <person name="Krishnan K.P."/>
            <person name="Sinha R.K."/>
        </authorList>
    </citation>
    <scope>NUCLEOTIDE SEQUENCE</scope>
    <source>
        <strain evidence="2">20VBR1</strain>
    </source>
</reference>
<name>A0A974P309_9CAUL</name>
<accession>A0A974P309</accession>
<keyword evidence="1" id="KW-0812">Transmembrane</keyword>